<protein>
    <submittedName>
        <fullName evidence="4">SDR family oxidoreductase</fullName>
    </submittedName>
</protein>
<comment type="similarity">
    <text evidence="1 3">Belongs to the short-chain dehydrogenases/reductases (SDR) family.</text>
</comment>
<dbReference type="InterPro" id="IPR036291">
    <property type="entry name" value="NAD(P)-bd_dom_sf"/>
</dbReference>
<dbReference type="EMBL" id="VTXW01000010">
    <property type="protein sequence ID" value="NOH34193.1"/>
    <property type="molecule type" value="Genomic_DNA"/>
</dbReference>
<accession>A0A7Y4DS66</accession>
<dbReference type="RefSeq" id="WP_171367977.1">
    <property type="nucleotide sequence ID" value="NZ_VTXW01000010.1"/>
</dbReference>
<dbReference type="SUPFAM" id="SSF51735">
    <property type="entry name" value="NAD(P)-binding Rossmann-fold domains"/>
    <property type="match status" value="1"/>
</dbReference>
<dbReference type="InterPro" id="IPR051911">
    <property type="entry name" value="SDR_oxidoreductase"/>
</dbReference>
<dbReference type="FunFam" id="3.40.50.720:FF:000084">
    <property type="entry name" value="Short-chain dehydrogenase reductase"/>
    <property type="match status" value="1"/>
</dbReference>
<dbReference type="PRINTS" id="PR00080">
    <property type="entry name" value="SDRFAMILY"/>
</dbReference>
<reference evidence="4 5" key="1">
    <citation type="submission" date="2019-09" db="EMBL/GenBank/DDBJ databases">
        <title>Draft genome sequencing and comparative genomics of hatchery-associated Vibrios.</title>
        <authorList>
            <person name="Kehlet-Delgado H."/>
            <person name="Mueller R.S."/>
        </authorList>
    </citation>
    <scope>NUCLEOTIDE SEQUENCE [LARGE SCALE GENOMIC DNA]</scope>
    <source>
        <strain evidence="4 5">00-90-10</strain>
    </source>
</reference>
<dbReference type="GO" id="GO:0016491">
    <property type="term" value="F:oxidoreductase activity"/>
    <property type="evidence" value="ECO:0007669"/>
    <property type="project" value="UniProtKB-KW"/>
</dbReference>
<dbReference type="Gene3D" id="3.40.50.720">
    <property type="entry name" value="NAD(P)-binding Rossmann-like Domain"/>
    <property type="match status" value="1"/>
</dbReference>
<dbReference type="AlphaFoldDB" id="A0A7Y4DS66"/>
<name>A0A7Y4DS66_9VIBR</name>
<evidence type="ECO:0000256" key="1">
    <source>
        <dbReference type="ARBA" id="ARBA00006484"/>
    </source>
</evidence>
<dbReference type="Proteomes" id="UP000525336">
    <property type="component" value="Unassembled WGS sequence"/>
</dbReference>
<dbReference type="PRINTS" id="PR00081">
    <property type="entry name" value="GDHRDH"/>
</dbReference>
<organism evidence="4 5">
    <name type="scientific">Vibrio chagasii</name>
    <dbReference type="NCBI Taxonomy" id="170679"/>
    <lineage>
        <taxon>Bacteria</taxon>
        <taxon>Pseudomonadati</taxon>
        <taxon>Pseudomonadota</taxon>
        <taxon>Gammaproteobacteria</taxon>
        <taxon>Vibrionales</taxon>
        <taxon>Vibrionaceae</taxon>
        <taxon>Vibrio</taxon>
    </lineage>
</organism>
<dbReference type="PROSITE" id="PS00061">
    <property type="entry name" value="ADH_SHORT"/>
    <property type="match status" value="1"/>
</dbReference>
<dbReference type="CDD" id="cd05374">
    <property type="entry name" value="17beta-HSD-like_SDR_c"/>
    <property type="match status" value="1"/>
</dbReference>
<proteinExistence type="inferred from homology"/>
<evidence type="ECO:0000256" key="2">
    <source>
        <dbReference type="ARBA" id="ARBA00023002"/>
    </source>
</evidence>
<dbReference type="PANTHER" id="PTHR43976:SF16">
    <property type="entry name" value="SHORT-CHAIN DEHYDROGENASE_REDUCTASE FAMILY PROTEIN"/>
    <property type="match status" value="1"/>
</dbReference>
<dbReference type="Pfam" id="PF00106">
    <property type="entry name" value="adh_short"/>
    <property type="match status" value="1"/>
</dbReference>
<evidence type="ECO:0000313" key="5">
    <source>
        <dbReference type="Proteomes" id="UP000525336"/>
    </source>
</evidence>
<comment type="caution">
    <text evidence="4">The sequence shown here is derived from an EMBL/GenBank/DDBJ whole genome shotgun (WGS) entry which is preliminary data.</text>
</comment>
<evidence type="ECO:0000256" key="3">
    <source>
        <dbReference type="RuleBase" id="RU000363"/>
    </source>
</evidence>
<evidence type="ECO:0000313" key="4">
    <source>
        <dbReference type="EMBL" id="NOH34193.1"/>
    </source>
</evidence>
<keyword evidence="2" id="KW-0560">Oxidoreductase</keyword>
<dbReference type="InterPro" id="IPR020904">
    <property type="entry name" value="Sc_DH/Rdtase_CS"/>
</dbReference>
<dbReference type="InterPro" id="IPR002347">
    <property type="entry name" value="SDR_fam"/>
</dbReference>
<gene>
    <name evidence="4" type="ORF">F0245_12590</name>
</gene>
<sequence>MTNTAQQQSHQVVLITGANSGMGLETALLFAQKNYRVYGSVRSIAKGLELEKVFAEKGLSMTPVVCDVTRTQDVNDAIRMVVSDAGRLDILVNNAGYGLVASVEEGTDEEFMHQFDVNVFGVLRTCRAVIPFMREQNSGMIINVSSFLGKMGLPLLTHYNSSKYAVEGITDSLRYELSPYGIKVHTVAPGLFQTGFVKNGLKANPSTTSPDSPYAEQANILLPQVVEKINQGPSPVEVAKAVLAVAEGDTQQARVPAGNDSVYFDKLSRELTQEEFELNVKKALSLI</sequence>
<dbReference type="PANTHER" id="PTHR43976">
    <property type="entry name" value="SHORT CHAIN DEHYDROGENASE"/>
    <property type="match status" value="1"/>
</dbReference>